<dbReference type="InterPro" id="IPR014764">
    <property type="entry name" value="DCN-prot"/>
</dbReference>
<dbReference type="Gene3D" id="1.10.238.10">
    <property type="entry name" value="EF-hand"/>
    <property type="match status" value="1"/>
</dbReference>
<feature type="domain" description="DCUN1" evidence="3">
    <location>
        <begin position="54"/>
        <end position="126"/>
    </location>
</feature>
<evidence type="ECO:0000256" key="1">
    <source>
        <dbReference type="RuleBase" id="RU410713"/>
    </source>
</evidence>
<organism evidence="4">
    <name type="scientific">Rhizopus microsporus var. microsporus</name>
    <dbReference type="NCBI Taxonomy" id="86635"/>
    <lineage>
        <taxon>Eukaryota</taxon>
        <taxon>Fungi</taxon>
        <taxon>Fungi incertae sedis</taxon>
        <taxon>Mucoromycota</taxon>
        <taxon>Mucoromycotina</taxon>
        <taxon>Mucoromycetes</taxon>
        <taxon>Mucorales</taxon>
        <taxon>Mucorineae</taxon>
        <taxon>Rhizopodaceae</taxon>
        <taxon>Rhizopus</taxon>
    </lineage>
</organism>
<dbReference type="GO" id="GO:0032182">
    <property type="term" value="F:ubiquitin-like protein binding"/>
    <property type="evidence" value="ECO:0007669"/>
    <property type="project" value="TreeGrafter"/>
</dbReference>
<dbReference type="PANTHER" id="PTHR12281">
    <property type="entry name" value="RP42 RELATED"/>
    <property type="match status" value="1"/>
</dbReference>
<comment type="function">
    <text evidence="1">Neddylation of cullins play an essential role in the regulation of SCF-type complexes activity.</text>
</comment>
<feature type="compositionally biased region" description="Polar residues" evidence="2">
    <location>
        <begin position="12"/>
        <end position="24"/>
    </location>
</feature>
<gene>
    <name evidence="4" type="ORF">BCV72DRAFT_12201</name>
</gene>
<protein>
    <recommendedName>
        <fullName evidence="1">Defective in cullin neddylation protein</fullName>
    </recommendedName>
</protein>
<dbReference type="PANTHER" id="PTHR12281:SF12">
    <property type="entry name" value="DEFECTIVE IN CULLIN NEDDYLATION PROTEIN"/>
    <property type="match status" value="1"/>
</dbReference>
<evidence type="ECO:0000313" key="4">
    <source>
        <dbReference type="EMBL" id="ORE04626.1"/>
    </source>
</evidence>
<feature type="region of interest" description="Disordered" evidence="2">
    <location>
        <begin position="1"/>
        <end position="47"/>
    </location>
</feature>
<dbReference type="InterPro" id="IPR005176">
    <property type="entry name" value="PONY_dom"/>
</dbReference>
<dbReference type="SUPFAM" id="SSF47473">
    <property type="entry name" value="EF-hand"/>
    <property type="match status" value="1"/>
</dbReference>
<feature type="compositionally biased region" description="Polar residues" evidence="2">
    <location>
        <begin position="31"/>
        <end position="47"/>
    </location>
</feature>
<dbReference type="GO" id="GO:0045116">
    <property type="term" value="P:protein neddylation"/>
    <property type="evidence" value="ECO:0007669"/>
    <property type="project" value="TreeGrafter"/>
</dbReference>
<dbReference type="OrthoDB" id="27198at2759"/>
<dbReference type="GO" id="GO:0097602">
    <property type="term" value="F:cullin family protein binding"/>
    <property type="evidence" value="ECO:0007669"/>
    <property type="project" value="TreeGrafter"/>
</dbReference>
<dbReference type="Proteomes" id="UP000242414">
    <property type="component" value="Unassembled WGS sequence"/>
</dbReference>
<accession>A0A1X0QY11</accession>
<sequence>MSLKRNIVQMGSKPSSTASLQTNVSKRKRLNNQASHHNLQIDQKTNQIKPTQQFNKQQCEQLFKHYADPDIPDTITPDGTRQFFEDLGLSIEDVLIFAIAWKMHTSTMGYITKQEWMAGMEELGFT</sequence>
<evidence type="ECO:0000259" key="3">
    <source>
        <dbReference type="PROSITE" id="PS51229"/>
    </source>
</evidence>
<dbReference type="GO" id="GO:0000151">
    <property type="term" value="C:ubiquitin ligase complex"/>
    <property type="evidence" value="ECO:0007669"/>
    <property type="project" value="TreeGrafter"/>
</dbReference>
<proteinExistence type="predicted"/>
<dbReference type="AlphaFoldDB" id="A0A1X0QY11"/>
<dbReference type="PROSITE" id="PS51229">
    <property type="entry name" value="DCUN1"/>
    <property type="match status" value="1"/>
</dbReference>
<dbReference type="InterPro" id="IPR011992">
    <property type="entry name" value="EF-hand-dom_pair"/>
</dbReference>
<dbReference type="EMBL" id="KV921966">
    <property type="protein sequence ID" value="ORE04626.1"/>
    <property type="molecule type" value="Genomic_DNA"/>
</dbReference>
<name>A0A1X0QY11_RHIZD</name>
<dbReference type="GO" id="GO:0031624">
    <property type="term" value="F:ubiquitin conjugating enzyme binding"/>
    <property type="evidence" value="ECO:0007669"/>
    <property type="project" value="TreeGrafter"/>
</dbReference>
<dbReference type="VEuPathDB" id="FungiDB:BCV72DRAFT_12201"/>
<reference evidence="4" key="1">
    <citation type="journal article" date="2016" name="Proc. Natl. Acad. Sci. U.S.A.">
        <title>Lipid metabolic changes in an early divergent fungus govern the establishment of a mutualistic symbiosis with endobacteria.</title>
        <authorList>
            <person name="Lastovetsky O.A."/>
            <person name="Gaspar M.L."/>
            <person name="Mondo S.J."/>
            <person name="LaButti K.M."/>
            <person name="Sandor L."/>
            <person name="Grigoriev I.V."/>
            <person name="Henry S.A."/>
            <person name="Pawlowska T.E."/>
        </authorList>
    </citation>
    <scope>NUCLEOTIDE SEQUENCE [LARGE SCALE GENOMIC DNA]</scope>
    <source>
        <strain evidence="4">ATCC 52814</strain>
    </source>
</reference>
<evidence type="ECO:0000256" key="2">
    <source>
        <dbReference type="SAM" id="MobiDB-lite"/>
    </source>
</evidence>